<reference evidence="1 2" key="1">
    <citation type="journal article" date="2018" name="Front. Plant Sci.">
        <title>Red Clover (Trifolium pratense) and Zigzag Clover (T. medium) - A Picture of Genomic Similarities and Differences.</title>
        <authorList>
            <person name="Dluhosova J."/>
            <person name="Istvanek J."/>
            <person name="Nedelnik J."/>
            <person name="Repkova J."/>
        </authorList>
    </citation>
    <scope>NUCLEOTIDE SEQUENCE [LARGE SCALE GENOMIC DNA]</scope>
    <source>
        <strain evidence="2">cv. 10/8</strain>
        <tissue evidence="1">Leaf</tissue>
    </source>
</reference>
<accession>A0A392UJU2</accession>
<organism evidence="1 2">
    <name type="scientific">Trifolium medium</name>
    <dbReference type="NCBI Taxonomy" id="97028"/>
    <lineage>
        <taxon>Eukaryota</taxon>
        <taxon>Viridiplantae</taxon>
        <taxon>Streptophyta</taxon>
        <taxon>Embryophyta</taxon>
        <taxon>Tracheophyta</taxon>
        <taxon>Spermatophyta</taxon>
        <taxon>Magnoliopsida</taxon>
        <taxon>eudicotyledons</taxon>
        <taxon>Gunneridae</taxon>
        <taxon>Pentapetalae</taxon>
        <taxon>rosids</taxon>
        <taxon>fabids</taxon>
        <taxon>Fabales</taxon>
        <taxon>Fabaceae</taxon>
        <taxon>Papilionoideae</taxon>
        <taxon>50 kb inversion clade</taxon>
        <taxon>NPAAA clade</taxon>
        <taxon>Hologalegina</taxon>
        <taxon>IRL clade</taxon>
        <taxon>Trifolieae</taxon>
        <taxon>Trifolium</taxon>
    </lineage>
</organism>
<evidence type="ECO:0000313" key="1">
    <source>
        <dbReference type="EMBL" id="MCI73903.1"/>
    </source>
</evidence>
<keyword evidence="2" id="KW-1185">Reference proteome</keyword>
<feature type="non-terminal residue" evidence="1">
    <location>
        <position position="29"/>
    </location>
</feature>
<evidence type="ECO:0000313" key="2">
    <source>
        <dbReference type="Proteomes" id="UP000265520"/>
    </source>
</evidence>
<dbReference type="AlphaFoldDB" id="A0A392UJU2"/>
<protein>
    <submittedName>
        <fullName evidence="1">Uncharacterized protein</fullName>
    </submittedName>
</protein>
<dbReference type="Proteomes" id="UP000265520">
    <property type="component" value="Unassembled WGS sequence"/>
</dbReference>
<comment type="caution">
    <text evidence="1">The sequence shown here is derived from an EMBL/GenBank/DDBJ whole genome shotgun (WGS) entry which is preliminary data.</text>
</comment>
<dbReference type="EMBL" id="LXQA010848967">
    <property type="protein sequence ID" value="MCI73903.1"/>
    <property type="molecule type" value="Genomic_DNA"/>
</dbReference>
<name>A0A392UJU2_9FABA</name>
<sequence>MLAPPIRSRCSFLCSFGQVNNGSYGQVHA</sequence>
<proteinExistence type="predicted"/>